<evidence type="ECO:0000256" key="6">
    <source>
        <dbReference type="ARBA" id="ARBA00022676"/>
    </source>
</evidence>
<evidence type="ECO:0000256" key="4">
    <source>
        <dbReference type="ARBA" id="ARBA00008539"/>
    </source>
</evidence>
<keyword evidence="13" id="KW-0472">Membrane</keyword>
<comment type="similarity">
    <text evidence="4">Belongs to the glycosyltransferase 49 family.</text>
</comment>
<dbReference type="AlphaFoldDB" id="A0A9C6XT15"/>
<evidence type="ECO:0000256" key="11">
    <source>
        <dbReference type="ARBA" id="ARBA00022989"/>
    </source>
</evidence>
<keyword evidence="7" id="KW-0808">Transferase</keyword>
<keyword evidence="6" id="KW-0328">Glycosyltransferase</keyword>
<evidence type="ECO:0000256" key="17">
    <source>
        <dbReference type="ARBA" id="ARBA00032175"/>
    </source>
</evidence>
<evidence type="ECO:0000313" key="24">
    <source>
        <dbReference type="RefSeq" id="XP_052129551.1"/>
    </source>
</evidence>
<evidence type="ECO:0000256" key="12">
    <source>
        <dbReference type="ARBA" id="ARBA00023034"/>
    </source>
</evidence>
<keyword evidence="8" id="KW-0812">Transmembrane</keyword>
<evidence type="ECO:0000256" key="22">
    <source>
        <dbReference type="SAM" id="SignalP"/>
    </source>
</evidence>
<evidence type="ECO:0000256" key="16">
    <source>
        <dbReference type="ARBA" id="ARBA00030723"/>
    </source>
</evidence>
<evidence type="ECO:0000256" key="3">
    <source>
        <dbReference type="ARBA" id="ARBA00004922"/>
    </source>
</evidence>
<dbReference type="GO" id="GO:0015020">
    <property type="term" value="F:glucuronosyltransferase activity"/>
    <property type="evidence" value="ECO:0007669"/>
    <property type="project" value="InterPro"/>
</dbReference>
<reference evidence="24" key="1">
    <citation type="submission" date="2025-08" db="UniProtKB">
        <authorList>
            <consortium name="RefSeq"/>
        </authorList>
    </citation>
    <scope>IDENTIFICATION</scope>
    <source>
        <tissue evidence="24">Whole organism</tissue>
    </source>
</reference>
<dbReference type="GeneID" id="113202811"/>
<dbReference type="GO" id="GO:0046872">
    <property type="term" value="F:metal ion binding"/>
    <property type="evidence" value="ECO:0007669"/>
    <property type="project" value="UniProtKB-KW"/>
</dbReference>
<dbReference type="InterPro" id="IPR043189">
    <property type="entry name" value="B4GAT1"/>
</dbReference>
<evidence type="ECO:0000256" key="14">
    <source>
        <dbReference type="ARBA" id="ARBA00023180"/>
    </source>
</evidence>
<comment type="cofactor">
    <cofactor evidence="1">
        <name>Mn(2+)</name>
        <dbReference type="ChEBI" id="CHEBI:29035"/>
    </cofactor>
</comment>
<keyword evidence="23" id="KW-1185">Reference proteome</keyword>
<dbReference type="Pfam" id="PF13896">
    <property type="entry name" value="Glyco_transf_49"/>
    <property type="match status" value="1"/>
</dbReference>
<evidence type="ECO:0000256" key="10">
    <source>
        <dbReference type="ARBA" id="ARBA00022968"/>
    </source>
</evidence>
<dbReference type="KEGG" id="foc:113202811"/>
<dbReference type="PANTHER" id="PTHR46420:SF1">
    <property type="entry name" value="BETA-1,4-GLUCURONYLTRANSFERASE 1"/>
    <property type="match status" value="1"/>
</dbReference>
<protein>
    <recommendedName>
        <fullName evidence="5">Beta-1,4-glucuronyltransferase 1</fullName>
    </recommendedName>
    <alternativeName>
        <fullName evidence="16">I-beta-1,3-N-acetylglucosaminyltransferase</fullName>
    </alternativeName>
    <alternativeName>
        <fullName evidence="19">N-acetyllactosaminide beta-1,3-N-acetylglucosaminyltransferase</fullName>
    </alternativeName>
    <alternativeName>
        <fullName evidence="17">Poly-N-acetyllactosamine extension enzyme</fullName>
    </alternativeName>
    <alternativeName>
        <fullName evidence="18">UDP-GlcNAc:betaGal beta-1,3-N-acetylglucosaminyltransferase 1</fullName>
    </alternativeName>
</protein>
<evidence type="ECO:0000256" key="9">
    <source>
        <dbReference type="ARBA" id="ARBA00022723"/>
    </source>
</evidence>
<name>A0A9C6XT15_FRAOC</name>
<feature type="region of interest" description="Disordered" evidence="21">
    <location>
        <begin position="173"/>
        <end position="195"/>
    </location>
</feature>
<keyword evidence="15" id="KW-0464">Manganese</keyword>
<dbReference type="GO" id="GO:0000139">
    <property type="term" value="C:Golgi membrane"/>
    <property type="evidence" value="ECO:0007669"/>
    <property type="project" value="UniProtKB-SubCell"/>
</dbReference>
<accession>A0A9C6XT15</accession>
<keyword evidence="10" id="KW-0735">Signal-anchor</keyword>
<feature type="signal peptide" evidence="22">
    <location>
        <begin position="1"/>
        <end position="26"/>
    </location>
</feature>
<dbReference type="Proteomes" id="UP000504606">
    <property type="component" value="Unplaced"/>
</dbReference>
<sequence length="375" mass="43009">MANKKERKGLPVLLTLTVAALQVVHHWTGPVSVALYAAGDEWPLVQAYVRFLRRCYVPVRDRVTFHAAFPADRMPEAAAQPEQMTEILSLEAHLDCFRPEPSLKELMRQRRPETMRWRTRHGYPQNHLRNLARRTCQTEYVFLVDVDVVPSLGLAQGLNEFLKNAQCGGASAAAPPAVLPRPPRTGAGPRVGQRPGPPQCAFVIPTYELDERVRFPRNKSDLVRLAGKGLARPFHHKVFIYNQFATNFSRWQNEGDADNAPVHVAYNVTNFEFLYEPFYVARDTIPAHDERFMGYGYTRNTQVYEMFVAGVQFQVLSPAFTVHWGLQSKQARPAWRELQNNENRRHFDLFKREVAVRYRRDPLSMVQPNRASGKT</sequence>
<evidence type="ECO:0000256" key="2">
    <source>
        <dbReference type="ARBA" id="ARBA00004323"/>
    </source>
</evidence>
<feature type="chain" id="PRO_5039652293" description="Beta-1,4-glucuronyltransferase 1" evidence="22">
    <location>
        <begin position="27"/>
        <end position="375"/>
    </location>
</feature>
<evidence type="ECO:0000256" key="15">
    <source>
        <dbReference type="ARBA" id="ARBA00023211"/>
    </source>
</evidence>
<evidence type="ECO:0000256" key="21">
    <source>
        <dbReference type="SAM" id="MobiDB-lite"/>
    </source>
</evidence>
<evidence type="ECO:0000256" key="18">
    <source>
        <dbReference type="ARBA" id="ARBA00032181"/>
    </source>
</evidence>
<organism evidence="23 24">
    <name type="scientific">Frankliniella occidentalis</name>
    <name type="common">Western flower thrips</name>
    <name type="synonym">Euthrips occidentalis</name>
    <dbReference type="NCBI Taxonomy" id="133901"/>
    <lineage>
        <taxon>Eukaryota</taxon>
        <taxon>Metazoa</taxon>
        <taxon>Ecdysozoa</taxon>
        <taxon>Arthropoda</taxon>
        <taxon>Hexapoda</taxon>
        <taxon>Insecta</taxon>
        <taxon>Pterygota</taxon>
        <taxon>Neoptera</taxon>
        <taxon>Paraneoptera</taxon>
        <taxon>Thysanoptera</taxon>
        <taxon>Terebrantia</taxon>
        <taxon>Thripoidea</taxon>
        <taxon>Thripidae</taxon>
        <taxon>Frankliniella</taxon>
    </lineage>
</organism>
<evidence type="ECO:0000256" key="5">
    <source>
        <dbReference type="ARBA" id="ARBA00017962"/>
    </source>
</evidence>
<dbReference type="RefSeq" id="XP_052129551.1">
    <property type="nucleotide sequence ID" value="XM_052273591.1"/>
</dbReference>
<proteinExistence type="inferred from homology"/>
<dbReference type="GO" id="GO:0035269">
    <property type="term" value="P:protein O-linked glycosylation via mannose"/>
    <property type="evidence" value="ECO:0007669"/>
    <property type="project" value="TreeGrafter"/>
</dbReference>
<evidence type="ECO:0000313" key="23">
    <source>
        <dbReference type="Proteomes" id="UP000504606"/>
    </source>
</evidence>
<dbReference type="PANTHER" id="PTHR46420">
    <property type="entry name" value="BETA-1,4-GLUCURONYLTRANSFERASE 1"/>
    <property type="match status" value="1"/>
</dbReference>
<dbReference type="OrthoDB" id="6479716at2759"/>
<keyword evidence="22" id="KW-0732">Signal</keyword>
<gene>
    <name evidence="24" type="primary">LOC113202811</name>
</gene>
<evidence type="ECO:0000256" key="7">
    <source>
        <dbReference type="ARBA" id="ARBA00022679"/>
    </source>
</evidence>
<keyword evidence="12" id="KW-0333">Golgi apparatus</keyword>
<keyword evidence="11" id="KW-1133">Transmembrane helix</keyword>
<evidence type="ECO:0000256" key="1">
    <source>
        <dbReference type="ARBA" id="ARBA00001936"/>
    </source>
</evidence>
<keyword evidence="9" id="KW-0479">Metal-binding</keyword>
<comment type="pathway">
    <text evidence="3">Protein modification; protein glycosylation.</text>
</comment>
<evidence type="ECO:0000256" key="19">
    <source>
        <dbReference type="ARBA" id="ARBA00033291"/>
    </source>
</evidence>
<evidence type="ECO:0000256" key="13">
    <source>
        <dbReference type="ARBA" id="ARBA00023136"/>
    </source>
</evidence>
<comment type="subcellular location">
    <subcellularLocation>
        <location evidence="2">Golgi apparatus membrane</location>
        <topology evidence="2">Single-pass type II membrane protein</topology>
    </subcellularLocation>
</comment>
<comment type="catalytic activity">
    <reaction evidence="20">
        <text>3-O-[beta-D-Xyl-(1-&gt;4)-Rib-ol-P-Rib-ol-P-3-beta-D-GalNAc-(1-&gt;3)-beta-D-GlcNAc-(1-&gt;4)-(O-6-P-alpha-D-Man)]-Thr-[protein] + UDP-alpha-D-glucuronate = 3-O-[beta-D-GlcA-(1-&gt;3)-beta-D-Xyl-(1-&gt;4)-Rib-ol-P-Rib-ol-P-3-beta-D-GalNAc-(1-&gt;3)-beta-D-GlcNAc-(1-&gt;4)-(O-6-P-alpha-D-Man)]-Thr-[protein] + UDP + H(+)</text>
        <dbReference type="Rhea" id="RHEA:46860"/>
        <dbReference type="Rhea" id="RHEA-COMP:15023"/>
        <dbReference type="Rhea" id="RHEA-COMP:17482"/>
        <dbReference type="ChEBI" id="CHEBI:15378"/>
        <dbReference type="ChEBI" id="CHEBI:58052"/>
        <dbReference type="ChEBI" id="CHEBI:58223"/>
        <dbReference type="ChEBI" id="CHEBI:142405"/>
        <dbReference type="ChEBI" id="CHEBI:177336"/>
    </reaction>
</comment>
<keyword evidence="14" id="KW-0325">Glycoprotein</keyword>
<evidence type="ECO:0000256" key="20">
    <source>
        <dbReference type="ARBA" id="ARBA00047852"/>
    </source>
</evidence>
<evidence type="ECO:0000256" key="8">
    <source>
        <dbReference type="ARBA" id="ARBA00022692"/>
    </source>
</evidence>